<dbReference type="SUPFAM" id="SSF56281">
    <property type="entry name" value="Metallo-hydrolase/oxidoreductase"/>
    <property type="match status" value="1"/>
</dbReference>
<protein>
    <submittedName>
        <fullName evidence="6">MBL fold metallo-hydrolase</fullName>
    </submittedName>
</protein>
<dbReference type="SMART" id="SM00849">
    <property type="entry name" value="Lactamase_B"/>
    <property type="match status" value="1"/>
</dbReference>
<dbReference type="InterPro" id="IPR036866">
    <property type="entry name" value="RibonucZ/Hydroxyglut_hydro"/>
</dbReference>
<feature type="domain" description="Metallo-beta-lactamase" evidence="5">
    <location>
        <begin position="51"/>
        <end position="262"/>
    </location>
</feature>
<keyword evidence="7" id="KW-1185">Reference proteome</keyword>
<dbReference type="RefSeq" id="WP_139799194.1">
    <property type="nucleotide sequence ID" value="NZ_AP022584.1"/>
</dbReference>
<dbReference type="EMBL" id="AP022584">
    <property type="protein sequence ID" value="BBY12520.1"/>
    <property type="molecule type" value="Genomic_DNA"/>
</dbReference>
<comment type="similarity">
    <text evidence="1">Belongs to the metallo-beta-lactamase superfamily.</text>
</comment>
<evidence type="ECO:0000259" key="5">
    <source>
        <dbReference type="SMART" id="SM00849"/>
    </source>
</evidence>
<keyword evidence="3" id="KW-0378">Hydrolase</keyword>
<gene>
    <name evidence="6" type="ORF">MMARJ_32600</name>
</gene>
<reference evidence="6 7" key="1">
    <citation type="journal article" date="2019" name="Emerg. Microbes Infect.">
        <title>Comprehensive subspecies identification of 175 nontuberculous mycobacteria species based on 7547 genomic profiles.</title>
        <authorList>
            <person name="Matsumoto Y."/>
            <person name="Kinjo T."/>
            <person name="Motooka D."/>
            <person name="Nabeya D."/>
            <person name="Jung N."/>
            <person name="Uechi K."/>
            <person name="Horii T."/>
            <person name="Iida T."/>
            <person name="Fujita J."/>
            <person name="Nakamura S."/>
        </authorList>
    </citation>
    <scope>NUCLEOTIDE SEQUENCE [LARGE SCALE GENOMIC DNA]</scope>
    <source>
        <strain evidence="6 7">JCM 17324</strain>
    </source>
</reference>
<dbReference type="InterPro" id="IPR001279">
    <property type="entry name" value="Metallo-B-lactamas"/>
</dbReference>
<dbReference type="Proteomes" id="UP000466831">
    <property type="component" value="Chromosome"/>
</dbReference>
<keyword evidence="4" id="KW-0862">Zinc</keyword>
<evidence type="ECO:0000313" key="6">
    <source>
        <dbReference type="EMBL" id="BBY12520.1"/>
    </source>
</evidence>
<evidence type="ECO:0000256" key="2">
    <source>
        <dbReference type="ARBA" id="ARBA00022723"/>
    </source>
</evidence>
<evidence type="ECO:0000256" key="1">
    <source>
        <dbReference type="ARBA" id="ARBA00007749"/>
    </source>
</evidence>
<dbReference type="Pfam" id="PF00753">
    <property type="entry name" value="Lactamase_B"/>
    <property type="match status" value="1"/>
</dbReference>
<dbReference type="InterPro" id="IPR051013">
    <property type="entry name" value="MBL_superfamily_lactonases"/>
</dbReference>
<name>A0ABM7JF61_9MYCO</name>
<dbReference type="PANTHER" id="PTHR42978">
    <property type="entry name" value="QUORUM-QUENCHING LACTONASE YTNP-RELATED-RELATED"/>
    <property type="match status" value="1"/>
</dbReference>
<dbReference type="CDD" id="cd07720">
    <property type="entry name" value="OPHC2-like_MBL-fold"/>
    <property type="match status" value="1"/>
</dbReference>
<organism evidence="6 7">
    <name type="scientific">Mycobacterium marseillense</name>
    <dbReference type="NCBI Taxonomy" id="701042"/>
    <lineage>
        <taxon>Bacteria</taxon>
        <taxon>Bacillati</taxon>
        <taxon>Actinomycetota</taxon>
        <taxon>Actinomycetes</taxon>
        <taxon>Mycobacteriales</taxon>
        <taxon>Mycobacteriaceae</taxon>
        <taxon>Mycobacterium</taxon>
        <taxon>Mycobacterium avium complex (MAC)</taxon>
    </lineage>
</organism>
<sequence>MKVGAIEILPVIDTTFAAPPSLIYDYAGRSEDEAWESHRQLLNDQGLLEQSMGGFLIRGAGNHLTLVDLGLGPNEMIGLSGGGLLDSLAAYGVGPEQITDVVFTHLHLDHIGWATKDDEVVFPNATYRCDVADWDFFVTNFSADGSGEASAYFAQGLEYFQLQRDILLPVLDRLEAWSSDGPLLPGLDAMRIPGHTPGSTIVVVSDGGQRALLLGDVAHCPAELVHDEWECLADVDPELATRARNALVREIEGEDLPMAAAHFPGLQFGRLLFAGASRRFTYL</sequence>
<evidence type="ECO:0000256" key="4">
    <source>
        <dbReference type="ARBA" id="ARBA00022833"/>
    </source>
</evidence>
<dbReference type="PANTHER" id="PTHR42978:SF6">
    <property type="entry name" value="QUORUM-QUENCHING LACTONASE YTNP-RELATED"/>
    <property type="match status" value="1"/>
</dbReference>
<dbReference type="Gene3D" id="3.60.15.10">
    <property type="entry name" value="Ribonuclease Z/Hydroxyacylglutathione hydrolase-like"/>
    <property type="match status" value="1"/>
</dbReference>
<evidence type="ECO:0000256" key="3">
    <source>
        <dbReference type="ARBA" id="ARBA00022801"/>
    </source>
</evidence>
<evidence type="ECO:0000313" key="7">
    <source>
        <dbReference type="Proteomes" id="UP000466831"/>
    </source>
</evidence>
<accession>A0ABM7JF61</accession>
<proteinExistence type="inferred from homology"/>
<keyword evidence="2" id="KW-0479">Metal-binding</keyword>